<keyword evidence="8" id="KW-0482">Metalloprotease</keyword>
<protein>
    <recommendedName>
        <fullName evidence="4">Xaa-Pro aminopeptidase</fullName>
        <ecNumber evidence="4">3.4.11.9</ecNumber>
    </recommendedName>
</protein>
<dbReference type="EMBL" id="BBYR01000007">
    <property type="protein sequence ID" value="GAP34480.1"/>
    <property type="molecule type" value="Genomic_DNA"/>
</dbReference>
<keyword evidence="6" id="KW-0479">Metal-binding</keyword>
<accession>A0A0K8NX21</accession>
<comment type="similarity">
    <text evidence="3">Belongs to the peptidase M24B family.</text>
</comment>
<feature type="domain" description="Aminopeptidase P N-terminal" evidence="10">
    <location>
        <begin position="5"/>
        <end position="138"/>
    </location>
</feature>
<dbReference type="InterPro" id="IPR036005">
    <property type="entry name" value="Creatinase/aminopeptidase-like"/>
</dbReference>
<dbReference type="Pfam" id="PF00557">
    <property type="entry name" value="Peptidase_M24"/>
    <property type="match status" value="1"/>
</dbReference>
<dbReference type="GO" id="GO:0030145">
    <property type="term" value="F:manganese ion binding"/>
    <property type="evidence" value="ECO:0007669"/>
    <property type="project" value="InterPro"/>
</dbReference>
<evidence type="ECO:0000256" key="7">
    <source>
        <dbReference type="ARBA" id="ARBA00022801"/>
    </source>
</evidence>
<keyword evidence="9" id="KW-0464">Manganese</keyword>
<dbReference type="InterPro" id="IPR052433">
    <property type="entry name" value="X-Pro_dipept-like"/>
</dbReference>
<dbReference type="Pfam" id="PF05195">
    <property type="entry name" value="AMP_N"/>
    <property type="match status" value="1"/>
</dbReference>
<evidence type="ECO:0000313" key="12">
    <source>
        <dbReference type="Proteomes" id="UP000037660"/>
    </source>
</evidence>
<dbReference type="STRING" id="1547922.ISF6_4655"/>
<proteinExistence type="inferred from homology"/>
<reference evidence="11 12" key="2">
    <citation type="journal article" date="2016" name="Science">
        <title>A bacterium that degrades and assimilates poly(ethylene terephthalate).</title>
        <authorList>
            <person name="Yoshida S."/>
            <person name="Hiraga K."/>
            <person name="Takehana T."/>
            <person name="Taniguchi I."/>
            <person name="Yamaji H."/>
            <person name="Maeda Y."/>
            <person name="Toyohara K."/>
            <person name="Miyamoto K."/>
            <person name="Kimura Y."/>
            <person name="Oda K."/>
        </authorList>
    </citation>
    <scope>NUCLEOTIDE SEQUENCE [LARGE SCALE GENOMIC DNA]</scope>
    <source>
        <strain evidence="12">NBRC 110686 / TISTR 2288 / 201-F6</strain>
    </source>
</reference>
<dbReference type="Gene3D" id="3.40.350.10">
    <property type="entry name" value="Creatinase/prolidase N-terminal domain"/>
    <property type="match status" value="1"/>
</dbReference>
<dbReference type="InterPro" id="IPR029149">
    <property type="entry name" value="Creatin/AminoP/Spt16_N"/>
</dbReference>
<dbReference type="PROSITE" id="PS51318">
    <property type="entry name" value="TAT"/>
    <property type="match status" value="1"/>
</dbReference>
<reference evidence="12" key="1">
    <citation type="submission" date="2015-07" db="EMBL/GenBank/DDBJ databases">
        <title>Discovery of a poly(ethylene terephthalate assimilation.</title>
        <authorList>
            <person name="Yoshida S."/>
            <person name="Hiraga K."/>
            <person name="Takehana T."/>
            <person name="Taniguchi I."/>
            <person name="Yamaji H."/>
            <person name="Maeda Y."/>
            <person name="Toyohara K."/>
            <person name="Miyamoto K."/>
            <person name="Kimura Y."/>
            <person name="Oda K."/>
        </authorList>
    </citation>
    <scope>NUCLEOTIDE SEQUENCE [LARGE SCALE GENOMIC DNA]</scope>
    <source>
        <strain evidence="12">NBRC 110686 / TISTR 2288 / 201-F6</strain>
    </source>
</reference>
<evidence type="ECO:0000256" key="5">
    <source>
        <dbReference type="ARBA" id="ARBA00022670"/>
    </source>
</evidence>
<evidence type="ECO:0000256" key="6">
    <source>
        <dbReference type="ARBA" id="ARBA00022723"/>
    </source>
</evidence>
<evidence type="ECO:0000259" key="10">
    <source>
        <dbReference type="SMART" id="SM01011"/>
    </source>
</evidence>
<keyword evidence="5" id="KW-0645">Protease</keyword>
<dbReference type="SUPFAM" id="SSF53092">
    <property type="entry name" value="Creatinase/prolidase N-terminal domain"/>
    <property type="match status" value="1"/>
</dbReference>
<dbReference type="EC" id="3.4.11.9" evidence="4"/>
<name>A0A0K8NX21_PISS1</name>
<dbReference type="AlphaFoldDB" id="A0A0K8NX21"/>
<dbReference type="PANTHER" id="PTHR43226">
    <property type="entry name" value="XAA-PRO AMINOPEPTIDASE 3"/>
    <property type="match status" value="1"/>
</dbReference>
<dbReference type="CDD" id="cd01087">
    <property type="entry name" value="Prolidase"/>
    <property type="match status" value="1"/>
</dbReference>
<comment type="catalytic activity">
    <reaction evidence="1">
        <text>Release of any N-terminal amino acid, including proline, that is linked to proline, even from a dipeptide or tripeptide.</text>
        <dbReference type="EC" id="3.4.11.9"/>
    </reaction>
</comment>
<dbReference type="RefSeq" id="WP_054018592.1">
    <property type="nucleotide sequence ID" value="NZ_BBYR01000007.1"/>
</dbReference>
<dbReference type="PANTHER" id="PTHR43226:SF4">
    <property type="entry name" value="XAA-PRO AMINOPEPTIDASE 3"/>
    <property type="match status" value="1"/>
</dbReference>
<dbReference type="OrthoDB" id="9806388at2"/>
<keyword evidence="11" id="KW-0031">Aminopeptidase</keyword>
<dbReference type="SMART" id="SM01011">
    <property type="entry name" value="AMP_N"/>
    <property type="match status" value="1"/>
</dbReference>
<sequence length="466" mass="50396">MPETPEPLPCLSRRAALAARLRAAGGGVAVLPTAPARLRNGDSEYPYRGSSHFQHLTGFDEPEAWLVLDASGHSTLFLREKDPEREVWDGRRLGVDAAPQVLGVDRARPVSALDEDLPALLDGQPAVWWPFGETPGLEARVEGWLALLRGRARRGARVPEALRDLGPLVGEMRLVKDAGEIATMRRAAAISADAHRRAMRWCGARFRAGATAIPEYEIEAELLHEFRRQGAAGPAYTSIVAAGENACVLHHVAGATPLRPGQLCLIDAGCEFDGYASDITRTFPADGRFSAPQRALYALVQAAQQAAADATRPGARLRDAHHAAVRVLSQGLLDLGLLRREVVGDLDAVIDSAAYRRFYMHGTGHWLGRDVHDSGDDLAPDEAPVEQADGLGGRVMRRPSRVLVPGMVVTLEPGLYVRPADDVDPCWWNLGLRIEDDAVVTPQGCELISRGVPVDPDAIEALMRAD</sequence>
<dbReference type="GO" id="GO:0070006">
    <property type="term" value="F:metalloaminopeptidase activity"/>
    <property type="evidence" value="ECO:0007669"/>
    <property type="project" value="InterPro"/>
</dbReference>
<evidence type="ECO:0000256" key="4">
    <source>
        <dbReference type="ARBA" id="ARBA00012574"/>
    </source>
</evidence>
<evidence type="ECO:0000256" key="2">
    <source>
        <dbReference type="ARBA" id="ARBA00001936"/>
    </source>
</evidence>
<organism evidence="11 12">
    <name type="scientific">Piscinibacter sakaiensis</name>
    <name type="common">Ideonella sakaiensis</name>
    <dbReference type="NCBI Taxonomy" id="1547922"/>
    <lineage>
        <taxon>Bacteria</taxon>
        <taxon>Pseudomonadati</taxon>
        <taxon>Pseudomonadota</taxon>
        <taxon>Betaproteobacteria</taxon>
        <taxon>Burkholderiales</taxon>
        <taxon>Sphaerotilaceae</taxon>
        <taxon>Piscinibacter</taxon>
    </lineage>
</organism>
<dbReference type="InterPro" id="IPR006311">
    <property type="entry name" value="TAT_signal"/>
</dbReference>
<evidence type="ECO:0000256" key="8">
    <source>
        <dbReference type="ARBA" id="ARBA00023049"/>
    </source>
</evidence>
<evidence type="ECO:0000256" key="9">
    <source>
        <dbReference type="ARBA" id="ARBA00023211"/>
    </source>
</evidence>
<comment type="caution">
    <text evidence="11">The sequence shown here is derived from an EMBL/GenBank/DDBJ whole genome shotgun (WGS) entry which is preliminary data.</text>
</comment>
<dbReference type="Gene3D" id="3.90.230.10">
    <property type="entry name" value="Creatinase/methionine aminopeptidase superfamily"/>
    <property type="match status" value="1"/>
</dbReference>
<dbReference type="GO" id="GO:0005829">
    <property type="term" value="C:cytosol"/>
    <property type="evidence" value="ECO:0007669"/>
    <property type="project" value="TreeGrafter"/>
</dbReference>
<evidence type="ECO:0000256" key="1">
    <source>
        <dbReference type="ARBA" id="ARBA00001424"/>
    </source>
</evidence>
<keyword evidence="7 11" id="KW-0378">Hydrolase</keyword>
<dbReference type="Proteomes" id="UP000037660">
    <property type="component" value="Unassembled WGS sequence"/>
</dbReference>
<dbReference type="InterPro" id="IPR000994">
    <property type="entry name" value="Pept_M24"/>
</dbReference>
<gene>
    <name evidence="11" type="ORF">ISF6_4655</name>
</gene>
<dbReference type="InterPro" id="IPR007865">
    <property type="entry name" value="Aminopep_P_N"/>
</dbReference>
<keyword evidence="12" id="KW-1185">Reference proteome</keyword>
<dbReference type="GO" id="GO:0006508">
    <property type="term" value="P:proteolysis"/>
    <property type="evidence" value="ECO:0007669"/>
    <property type="project" value="UniProtKB-KW"/>
</dbReference>
<evidence type="ECO:0000256" key="3">
    <source>
        <dbReference type="ARBA" id="ARBA00008766"/>
    </source>
</evidence>
<dbReference type="SUPFAM" id="SSF55920">
    <property type="entry name" value="Creatinase/aminopeptidase"/>
    <property type="match status" value="1"/>
</dbReference>
<evidence type="ECO:0000313" key="11">
    <source>
        <dbReference type="EMBL" id="GAP34480.1"/>
    </source>
</evidence>
<comment type="cofactor">
    <cofactor evidence="2">
        <name>Mn(2+)</name>
        <dbReference type="ChEBI" id="CHEBI:29035"/>
    </cofactor>
</comment>